<gene>
    <name evidence="2" type="ORF">ABVK25_001204</name>
</gene>
<accession>A0ABR4BN67</accession>
<dbReference type="Proteomes" id="UP001590951">
    <property type="component" value="Unassembled WGS sequence"/>
</dbReference>
<keyword evidence="1" id="KW-1133">Transmembrane helix</keyword>
<evidence type="ECO:0000313" key="3">
    <source>
        <dbReference type="Proteomes" id="UP001590951"/>
    </source>
</evidence>
<feature type="transmembrane region" description="Helical" evidence="1">
    <location>
        <begin position="127"/>
        <end position="146"/>
    </location>
</feature>
<dbReference type="EMBL" id="JBHFEH010000002">
    <property type="protein sequence ID" value="KAL2058476.1"/>
    <property type="molecule type" value="Genomic_DNA"/>
</dbReference>
<sequence length="199" mass="22199">MSKLRRASLILSAHTSIVRSAIKRSNETSGLSNPERSFLHPTQSEIQDELRQHLEVIKNQKRKLAMLSESTESTGRILLKMLNYRNDEVVHENVFSLKDFASIASGESKSMLYVTQHARNYSRMMNAASLIAPVNLPASLIATIFGSDLVQISPESASFRSKLRRGIGLFVGLTLFLTVAAAYTWERRGKTSFRAGTPE</sequence>
<name>A0ABR4BN67_9LECA</name>
<organism evidence="2 3">
    <name type="scientific">Lepraria finkii</name>
    <dbReference type="NCBI Taxonomy" id="1340010"/>
    <lineage>
        <taxon>Eukaryota</taxon>
        <taxon>Fungi</taxon>
        <taxon>Dikarya</taxon>
        <taxon>Ascomycota</taxon>
        <taxon>Pezizomycotina</taxon>
        <taxon>Lecanoromycetes</taxon>
        <taxon>OSLEUM clade</taxon>
        <taxon>Lecanoromycetidae</taxon>
        <taxon>Lecanorales</taxon>
        <taxon>Lecanorineae</taxon>
        <taxon>Stereocaulaceae</taxon>
        <taxon>Lepraria</taxon>
    </lineage>
</organism>
<protein>
    <submittedName>
        <fullName evidence="2">Uncharacterized protein</fullName>
    </submittedName>
</protein>
<evidence type="ECO:0000313" key="2">
    <source>
        <dbReference type="EMBL" id="KAL2058476.1"/>
    </source>
</evidence>
<keyword evidence="1" id="KW-0472">Membrane</keyword>
<reference evidence="2 3" key="1">
    <citation type="submission" date="2024-09" db="EMBL/GenBank/DDBJ databases">
        <title>Rethinking Asexuality: The Enigmatic Case of Functional Sexual Genes in Lepraria (Stereocaulaceae).</title>
        <authorList>
            <person name="Doellman M."/>
            <person name="Sun Y."/>
            <person name="Barcenas-Pena A."/>
            <person name="Lumbsch H.T."/>
            <person name="Grewe F."/>
        </authorList>
    </citation>
    <scope>NUCLEOTIDE SEQUENCE [LARGE SCALE GENOMIC DNA]</scope>
    <source>
        <strain evidence="2 3">Grewe 0041</strain>
    </source>
</reference>
<keyword evidence="3" id="KW-1185">Reference proteome</keyword>
<proteinExistence type="predicted"/>
<feature type="transmembrane region" description="Helical" evidence="1">
    <location>
        <begin position="166"/>
        <end position="185"/>
    </location>
</feature>
<comment type="caution">
    <text evidence="2">The sequence shown here is derived from an EMBL/GenBank/DDBJ whole genome shotgun (WGS) entry which is preliminary data.</text>
</comment>
<keyword evidence="1" id="KW-0812">Transmembrane</keyword>
<evidence type="ECO:0000256" key="1">
    <source>
        <dbReference type="SAM" id="Phobius"/>
    </source>
</evidence>